<evidence type="ECO:0000313" key="3">
    <source>
        <dbReference type="Proteomes" id="UP000233837"/>
    </source>
</evidence>
<dbReference type="EMBL" id="KZ503181">
    <property type="protein sequence ID" value="PKU67569.1"/>
    <property type="molecule type" value="Genomic_DNA"/>
</dbReference>
<feature type="domain" description="RNase H type-1" evidence="1">
    <location>
        <begin position="2"/>
        <end position="84"/>
    </location>
</feature>
<gene>
    <name evidence="2" type="ORF">MA16_Dca018872</name>
</gene>
<proteinExistence type="predicted"/>
<dbReference type="InterPro" id="IPR053151">
    <property type="entry name" value="RNase_H-like"/>
</dbReference>
<reference evidence="2 3" key="1">
    <citation type="journal article" date="2016" name="Sci. Rep.">
        <title>The Dendrobium catenatum Lindl. genome sequence provides insights into polysaccharide synthase, floral development and adaptive evolution.</title>
        <authorList>
            <person name="Zhang G.Q."/>
            <person name="Xu Q."/>
            <person name="Bian C."/>
            <person name="Tsai W.C."/>
            <person name="Yeh C.M."/>
            <person name="Liu K.W."/>
            <person name="Yoshida K."/>
            <person name="Zhang L.S."/>
            <person name="Chang S.B."/>
            <person name="Chen F."/>
            <person name="Shi Y."/>
            <person name="Su Y.Y."/>
            <person name="Zhang Y.Q."/>
            <person name="Chen L.J."/>
            <person name="Yin Y."/>
            <person name="Lin M."/>
            <person name="Huang H."/>
            <person name="Deng H."/>
            <person name="Wang Z.W."/>
            <person name="Zhu S.L."/>
            <person name="Zhao X."/>
            <person name="Deng C."/>
            <person name="Niu S.C."/>
            <person name="Huang J."/>
            <person name="Wang M."/>
            <person name="Liu G.H."/>
            <person name="Yang H.J."/>
            <person name="Xiao X.J."/>
            <person name="Hsiao Y.Y."/>
            <person name="Wu W.L."/>
            <person name="Chen Y.Y."/>
            <person name="Mitsuda N."/>
            <person name="Ohme-Takagi M."/>
            <person name="Luo Y.B."/>
            <person name="Van de Peer Y."/>
            <person name="Liu Z.J."/>
        </authorList>
    </citation>
    <scope>NUCLEOTIDE SEQUENCE [LARGE SCALE GENOMIC DNA]</scope>
    <source>
        <tissue evidence="2">The whole plant</tissue>
    </source>
</reference>
<dbReference type="PANTHER" id="PTHR47723">
    <property type="entry name" value="OS05G0353850 PROTEIN"/>
    <property type="match status" value="1"/>
</dbReference>
<dbReference type="Proteomes" id="UP000233837">
    <property type="component" value="Unassembled WGS sequence"/>
</dbReference>
<dbReference type="GO" id="GO:0003676">
    <property type="term" value="F:nucleic acid binding"/>
    <property type="evidence" value="ECO:0007669"/>
    <property type="project" value="InterPro"/>
</dbReference>
<accession>A0A2I0VVZ2</accession>
<dbReference type="CDD" id="cd06222">
    <property type="entry name" value="RNase_H_like"/>
    <property type="match status" value="1"/>
</dbReference>
<evidence type="ECO:0000313" key="2">
    <source>
        <dbReference type="EMBL" id="PKU67569.1"/>
    </source>
</evidence>
<evidence type="ECO:0000259" key="1">
    <source>
        <dbReference type="Pfam" id="PF13456"/>
    </source>
</evidence>
<name>A0A2I0VVZ2_9ASPA</name>
<dbReference type="AlphaFoldDB" id="A0A2I0VVZ2"/>
<dbReference type="Pfam" id="PF13456">
    <property type="entry name" value="RVT_3"/>
    <property type="match status" value="1"/>
</dbReference>
<sequence length="120" mass="13754">MDVIMAELNALFLGLDLCLKVGKTWVWIEVDSLFLVQMIRDGISGNTHCFYINRKIKKILNVMKFKISHFFREGNGCANWLANKGSYLAGYEELDTLNLDHSLKVMLLLDNASMPHIRYG</sequence>
<dbReference type="InterPro" id="IPR002156">
    <property type="entry name" value="RNaseH_domain"/>
</dbReference>
<protein>
    <recommendedName>
        <fullName evidence="1">RNase H type-1 domain-containing protein</fullName>
    </recommendedName>
</protein>
<organism evidence="2 3">
    <name type="scientific">Dendrobium catenatum</name>
    <dbReference type="NCBI Taxonomy" id="906689"/>
    <lineage>
        <taxon>Eukaryota</taxon>
        <taxon>Viridiplantae</taxon>
        <taxon>Streptophyta</taxon>
        <taxon>Embryophyta</taxon>
        <taxon>Tracheophyta</taxon>
        <taxon>Spermatophyta</taxon>
        <taxon>Magnoliopsida</taxon>
        <taxon>Liliopsida</taxon>
        <taxon>Asparagales</taxon>
        <taxon>Orchidaceae</taxon>
        <taxon>Epidendroideae</taxon>
        <taxon>Malaxideae</taxon>
        <taxon>Dendrobiinae</taxon>
        <taxon>Dendrobium</taxon>
    </lineage>
</organism>
<dbReference type="InterPro" id="IPR036397">
    <property type="entry name" value="RNaseH_sf"/>
</dbReference>
<dbReference type="GO" id="GO:0004523">
    <property type="term" value="F:RNA-DNA hybrid ribonuclease activity"/>
    <property type="evidence" value="ECO:0007669"/>
    <property type="project" value="InterPro"/>
</dbReference>
<dbReference type="InterPro" id="IPR044730">
    <property type="entry name" value="RNase_H-like_dom_plant"/>
</dbReference>
<dbReference type="SUPFAM" id="SSF53098">
    <property type="entry name" value="Ribonuclease H-like"/>
    <property type="match status" value="1"/>
</dbReference>
<dbReference type="InterPro" id="IPR012337">
    <property type="entry name" value="RNaseH-like_sf"/>
</dbReference>
<dbReference type="PANTHER" id="PTHR47723:SF19">
    <property type="entry name" value="POLYNUCLEOTIDYL TRANSFERASE, RIBONUCLEASE H-LIKE SUPERFAMILY PROTEIN"/>
    <property type="match status" value="1"/>
</dbReference>
<dbReference type="Gene3D" id="3.30.420.10">
    <property type="entry name" value="Ribonuclease H-like superfamily/Ribonuclease H"/>
    <property type="match status" value="1"/>
</dbReference>
<reference evidence="2 3" key="2">
    <citation type="journal article" date="2017" name="Nature">
        <title>The Apostasia genome and the evolution of orchids.</title>
        <authorList>
            <person name="Zhang G.Q."/>
            <person name="Liu K.W."/>
            <person name="Li Z."/>
            <person name="Lohaus R."/>
            <person name="Hsiao Y.Y."/>
            <person name="Niu S.C."/>
            <person name="Wang J.Y."/>
            <person name="Lin Y.C."/>
            <person name="Xu Q."/>
            <person name="Chen L.J."/>
            <person name="Yoshida K."/>
            <person name="Fujiwara S."/>
            <person name="Wang Z.W."/>
            <person name="Zhang Y.Q."/>
            <person name="Mitsuda N."/>
            <person name="Wang M."/>
            <person name="Liu G.H."/>
            <person name="Pecoraro L."/>
            <person name="Huang H.X."/>
            <person name="Xiao X.J."/>
            <person name="Lin M."/>
            <person name="Wu X.Y."/>
            <person name="Wu W.L."/>
            <person name="Chen Y.Y."/>
            <person name="Chang S.B."/>
            <person name="Sakamoto S."/>
            <person name="Ohme-Takagi M."/>
            <person name="Yagi M."/>
            <person name="Zeng S.J."/>
            <person name="Shen C.Y."/>
            <person name="Yeh C.M."/>
            <person name="Luo Y.B."/>
            <person name="Tsai W.C."/>
            <person name="Van de Peer Y."/>
            <person name="Liu Z.J."/>
        </authorList>
    </citation>
    <scope>NUCLEOTIDE SEQUENCE [LARGE SCALE GENOMIC DNA]</scope>
    <source>
        <tissue evidence="2">The whole plant</tissue>
    </source>
</reference>
<keyword evidence="3" id="KW-1185">Reference proteome</keyword>